<keyword evidence="5" id="KW-1185">Reference proteome</keyword>
<reference evidence="4 5" key="1">
    <citation type="journal article" date="2018" name="Nat. Microbiol.">
        <title>Leveraging single-cell genomics to expand the fungal tree of life.</title>
        <authorList>
            <person name="Ahrendt S.R."/>
            <person name="Quandt C.A."/>
            <person name="Ciobanu D."/>
            <person name="Clum A."/>
            <person name="Salamov A."/>
            <person name="Andreopoulos B."/>
            <person name="Cheng J.F."/>
            <person name="Woyke T."/>
            <person name="Pelin A."/>
            <person name="Henrissat B."/>
            <person name="Reynolds N.K."/>
            <person name="Benny G.L."/>
            <person name="Smith M.E."/>
            <person name="James T.Y."/>
            <person name="Grigoriev I.V."/>
        </authorList>
    </citation>
    <scope>NUCLEOTIDE SEQUENCE [LARGE SCALE GENOMIC DNA]</scope>
    <source>
        <strain evidence="4 5">ATCC 52028</strain>
    </source>
</reference>
<feature type="transmembrane region" description="Helical" evidence="1">
    <location>
        <begin position="71"/>
        <end position="91"/>
    </location>
</feature>
<sequence length="166" mass="18116">MFAPSTARVLGIASSAMRRPVALMPSSAPASMLSGRRLISSKNNSQDELSDAQASSGTLSKMYHHSKAHGSIGPLVGITAMVMGFMAWWLVDHLGDHNPAAPGFREAQTTPLKNQHKFNPYRTPETMRQGYEQAIKQDETPRFLELFHTKRPDNAPATDAAARATL</sequence>
<keyword evidence="1" id="KW-0812">Transmembrane</keyword>
<evidence type="ECO:0000313" key="2">
    <source>
        <dbReference type="EMBL" id="RKO97548.1"/>
    </source>
</evidence>
<dbReference type="EMBL" id="ML014179">
    <property type="protein sequence ID" value="RKP01246.1"/>
    <property type="molecule type" value="Genomic_DNA"/>
</dbReference>
<gene>
    <name evidence="2" type="ORF">CAUPRSCDRAFT_10784</name>
    <name evidence="3" type="ORF">CXG81DRAFT_26053</name>
</gene>
<evidence type="ECO:0000313" key="4">
    <source>
        <dbReference type="Proteomes" id="UP000268535"/>
    </source>
</evidence>
<accession>A0A4P9WZ13</accession>
<name>A0A4P9WZ13_9FUNG</name>
<keyword evidence="1" id="KW-1133">Transmembrane helix</keyword>
<evidence type="ECO:0000313" key="3">
    <source>
        <dbReference type="EMBL" id="RKP01246.1"/>
    </source>
</evidence>
<evidence type="ECO:0000256" key="1">
    <source>
        <dbReference type="SAM" id="Phobius"/>
    </source>
</evidence>
<dbReference type="Proteomes" id="UP000274922">
    <property type="component" value="Unassembled WGS sequence"/>
</dbReference>
<keyword evidence="1" id="KW-0472">Membrane</keyword>
<reference evidence="2" key="3">
    <citation type="submission" date="2018-08" db="EMBL/GenBank/DDBJ databases">
        <title>Leveraging single-cell genomics to expand the Fungal Tree of Life.</title>
        <authorList>
            <consortium name="DOE Joint Genome Institute"/>
            <person name="Ahrendt S.R."/>
            <person name="Quandt C.A."/>
            <person name="Ciobanu D."/>
            <person name="Clum A."/>
            <person name="Salamov A."/>
            <person name="Andreopoulos B."/>
            <person name="Cheng J.-F."/>
            <person name="Woyke T."/>
            <person name="Pelin A."/>
            <person name="Henrissat B."/>
            <person name="Reynolds N."/>
            <person name="Benny G.L."/>
            <person name="Smith M.E."/>
            <person name="James T.Y."/>
            <person name="Grigoriev I.V."/>
        </authorList>
    </citation>
    <scope>NUCLEOTIDE SEQUENCE</scope>
    <source>
        <strain evidence="2">ATCC 52028</strain>
    </source>
</reference>
<evidence type="ECO:0000313" key="5">
    <source>
        <dbReference type="Proteomes" id="UP000274922"/>
    </source>
</evidence>
<proteinExistence type="predicted"/>
<dbReference type="Proteomes" id="UP000268535">
    <property type="component" value="Unassembled WGS sequence"/>
</dbReference>
<reference evidence="3" key="2">
    <citation type="submission" date="2018-04" db="EMBL/GenBank/DDBJ databases">
        <title>Leveraging single-cell genomics to expand the Fungal Tree of Life.</title>
        <authorList>
            <consortium name="DOE Joint Genome Institute"/>
            <person name="Ahrendt S.R."/>
            <person name="Quandt C.A."/>
            <person name="Ciobanu D."/>
            <person name="Clum A."/>
            <person name="Salamov A."/>
            <person name="Andreopoulos B."/>
            <person name="Cheng J.-F."/>
            <person name="Woyke T."/>
            <person name="Pelin A."/>
            <person name="Henrissat B."/>
            <person name="Benny G.L."/>
            <person name="Smith M.E."/>
            <person name="James T.Y."/>
            <person name="Grigoriev I.V."/>
        </authorList>
    </citation>
    <scope>NUCLEOTIDE SEQUENCE</scope>
    <source>
        <strain evidence="3">ATCC 52028</strain>
    </source>
</reference>
<dbReference type="AlphaFoldDB" id="A0A4P9WZ13"/>
<organism evidence="2 4">
    <name type="scientific">Caulochytrium protostelioides</name>
    <dbReference type="NCBI Taxonomy" id="1555241"/>
    <lineage>
        <taxon>Eukaryota</taxon>
        <taxon>Fungi</taxon>
        <taxon>Fungi incertae sedis</taxon>
        <taxon>Chytridiomycota</taxon>
        <taxon>Chytridiomycota incertae sedis</taxon>
        <taxon>Chytridiomycetes</taxon>
        <taxon>Caulochytriales</taxon>
        <taxon>Caulochytriaceae</taxon>
        <taxon>Caulochytrium</taxon>
    </lineage>
</organism>
<dbReference type="EMBL" id="ML009233">
    <property type="protein sequence ID" value="RKO97548.1"/>
    <property type="molecule type" value="Genomic_DNA"/>
</dbReference>
<protein>
    <submittedName>
        <fullName evidence="2">Uncharacterized protein</fullName>
    </submittedName>
</protein>